<protein>
    <submittedName>
        <fullName evidence="2">Uncharacterized protein</fullName>
    </submittedName>
</protein>
<evidence type="ECO:0000256" key="1">
    <source>
        <dbReference type="SAM" id="MobiDB-lite"/>
    </source>
</evidence>
<feature type="non-terminal residue" evidence="2">
    <location>
        <position position="152"/>
    </location>
</feature>
<reference evidence="2 3" key="1">
    <citation type="submission" date="2019-03" db="EMBL/GenBank/DDBJ databases">
        <title>Single cell metagenomics reveals metabolic interactions within the superorganism composed of flagellate Streblomastix strix and complex community of Bacteroidetes bacteria on its surface.</title>
        <authorList>
            <person name="Treitli S.C."/>
            <person name="Kolisko M."/>
            <person name="Husnik F."/>
            <person name="Keeling P."/>
            <person name="Hampl V."/>
        </authorList>
    </citation>
    <scope>NUCLEOTIDE SEQUENCE [LARGE SCALE GENOMIC DNA]</scope>
    <source>
        <strain evidence="2">ST1C</strain>
    </source>
</reference>
<feature type="compositionally biased region" description="Basic and acidic residues" evidence="1">
    <location>
        <begin position="81"/>
        <end position="90"/>
    </location>
</feature>
<dbReference type="Proteomes" id="UP000324800">
    <property type="component" value="Unassembled WGS sequence"/>
</dbReference>
<feature type="region of interest" description="Disordered" evidence="1">
    <location>
        <begin position="1"/>
        <end position="27"/>
    </location>
</feature>
<evidence type="ECO:0000313" key="2">
    <source>
        <dbReference type="EMBL" id="KAA6318255.1"/>
    </source>
</evidence>
<comment type="caution">
    <text evidence="2">The sequence shown here is derived from an EMBL/GenBank/DDBJ whole genome shotgun (WGS) entry which is preliminary data.</text>
</comment>
<gene>
    <name evidence="2" type="ORF">EZS28_054970</name>
</gene>
<dbReference type="AlphaFoldDB" id="A0A5J4Q912"/>
<proteinExistence type="predicted"/>
<name>A0A5J4Q912_9EUKA</name>
<accession>A0A5J4Q912</accession>
<dbReference type="EMBL" id="SNRW01046311">
    <property type="protein sequence ID" value="KAA6318255.1"/>
    <property type="molecule type" value="Genomic_DNA"/>
</dbReference>
<evidence type="ECO:0000313" key="3">
    <source>
        <dbReference type="Proteomes" id="UP000324800"/>
    </source>
</evidence>
<feature type="region of interest" description="Disordered" evidence="1">
    <location>
        <begin position="61"/>
        <end position="97"/>
    </location>
</feature>
<sequence>MVERVFETMEGGDLLDPPTNSEDLKSPDRLGKVQTKVNHDITLVTRSNMVHVLTNRQQQIPYSWRELSDSEPGEGEDEEEGHVSARENRGIPHGPRVKQGRKLLTEFLDFENISRETQQMIIQGQKYNTKKKYMQTMGMFDDWRKEMNYAVQ</sequence>
<organism evidence="2 3">
    <name type="scientific">Streblomastix strix</name>
    <dbReference type="NCBI Taxonomy" id="222440"/>
    <lineage>
        <taxon>Eukaryota</taxon>
        <taxon>Metamonada</taxon>
        <taxon>Preaxostyla</taxon>
        <taxon>Oxymonadida</taxon>
        <taxon>Streblomastigidae</taxon>
        <taxon>Streblomastix</taxon>
    </lineage>
</organism>
<feature type="compositionally biased region" description="Acidic residues" evidence="1">
    <location>
        <begin position="69"/>
        <end position="80"/>
    </location>
</feature>